<feature type="transmembrane region" description="Helical" evidence="5">
    <location>
        <begin position="325"/>
        <end position="351"/>
    </location>
</feature>
<protein>
    <submittedName>
        <fullName evidence="7">Multidrug transporter</fullName>
    </submittedName>
</protein>
<evidence type="ECO:0000256" key="3">
    <source>
        <dbReference type="ARBA" id="ARBA00022989"/>
    </source>
</evidence>
<proteinExistence type="predicted"/>
<accession>A0A0B0DE10</accession>
<feature type="domain" description="Major facilitator superfamily (MFS) profile" evidence="6">
    <location>
        <begin position="13"/>
        <end position="415"/>
    </location>
</feature>
<dbReference type="GO" id="GO:0005886">
    <property type="term" value="C:plasma membrane"/>
    <property type="evidence" value="ECO:0007669"/>
    <property type="project" value="UniProtKB-SubCell"/>
</dbReference>
<dbReference type="PROSITE" id="PS51257">
    <property type="entry name" value="PROKAR_LIPOPROTEIN"/>
    <property type="match status" value="1"/>
</dbReference>
<dbReference type="InterPro" id="IPR001958">
    <property type="entry name" value="Tet-R_TetA/multi-R_MdtG-like"/>
</dbReference>
<dbReference type="PANTHER" id="PTHR23526:SF4">
    <property type="entry name" value="INTEGRAL MEMBRANE TRANSPORT PROTEIN"/>
    <property type="match status" value="1"/>
</dbReference>
<evidence type="ECO:0000313" key="7">
    <source>
        <dbReference type="EMBL" id="KHE73499.1"/>
    </source>
</evidence>
<feature type="transmembrane region" description="Helical" evidence="5">
    <location>
        <begin position="139"/>
        <end position="160"/>
    </location>
</feature>
<keyword evidence="4 5" id="KW-0472">Membrane</keyword>
<dbReference type="Gene3D" id="1.20.1250.20">
    <property type="entry name" value="MFS general substrate transporter like domains"/>
    <property type="match status" value="1"/>
</dbReference>
<keyword evidence="3 5" id="KW-1133">Transmembrane helix</keyword>
<feature type="transmembrane region" description="Helical" evidence="5">
    <location>
        <begin position="372"/>
        <end position="400"/>
    </location>
</feature>
<feature type="transmembrane region" description="Helical" evidence="5">
    <location>
        <begin position="79"/>
        <end position="97"/>
    </location>
</feature>
<keyword evidence="2 5" id="KW-0812">Transmembrane</keyword>
<dbReference type="Pfam" id="PF07690">
    <property type="entry name" value="MFS_1"/>
    <property type="match status" value="1"/>
</dbReference>
<dbReference type="InterPro" id="IPR052528">
    <property type="entry name" value="Sugar_transport-like"/>
</dbReference>
<dbReference type="Proteomes" id="UP000030664">
    <property type="component" value="Unassembled WGS sequence"/>
</dbReference>
<dbReference type="AlphaFoldDB" id="A0A0B0DE10"/>
<reference evidence="7 8" key="1">
    <citation type="submission" date="2014-09" db="EMBL/GenBank/DDBJ databases">
        <title>High-quality draft genome sequence of Kocuria marina SO9-6, an actinobacterium isolated from a copper mine.</title>
        <authorList>
            <person name="Castro D.B."/>
            <person name="Pereira L.B."/>
            <person name="Silva M.V."/>
            <person name="Silva B.P."/>
            <person name="Zanardi B.R."/>
            <person name="Carlos C."/>
            <person name="Belgini D.R."/>
            <person name="Limache E.G."/>
            <person name="Lacerda G.V."/>
            <person name="Nery M.B."/>
            <person name="Gomes M.B."/>
            <person name="Souza S."/>
            <person name="Silva T.M."/>
            <person name="Rodrigues V.D."/>
            <person name="Paulino L.C."/>
            <person name="Vicentini R."/>
            <person name="Ferraz L.F."/>
            <person name="Ottoboni L.M."/>
        </authorList>
    </citation>
    <scope>NUCLEOTIDE SEQUENCE [LARGE SCALE GENOMIC DNA]</scope>
    <source>
        <strain evidence="7 8">SO9-6</strain>
    </source>
</reference>
<feature type="transmembrane region" description="Helical" evidence="5">
    <location>
        <begin position="48"/>
        <end position="67"/>
    </location>
</feature>
<evidence type="ECO:0000256" key="5">
    <source>
        <dbReference type="SAM" id="Phobius"/>
    </source>
</evidence>
<gene>
    <name evidence="7" type="ORF">AS25_12450</name>
</gene>
<dbReference type="InterPro" id="IPR011701">
    <property type="entry name" value="MFS"/>
</dbReference>
<dbReference type="InterPro" id="IPR020846">
    <property type="entry name" value="MFS_dom"/>
</dbReference>
<evidence type="ECO:0000256" key="4">
    <source>
        <dbReference type="ARBA" id="ARBA00023136"/>
    </source>
</evidence>
<dbReference type="InterPro" id="IPR036259">
    <property type="entry name" value="MFS_trans_sf"/>
</dbReference>
<evidence type="ECO:0000256" key="2">
    <source>
        <dbReference type="ARBA" id="ARBA00022692"/>
    </source>
</evidence>
<evidence type="ECO:0000259" key="6">
    <source>
        <dbReference type="PROSITE" id="PS50850"/>
    </source>
</evidence>
<dbReference type="PANTHER" id="PTHR23526">
    <property type="entry name" value="INTEGRAL MEMBRANE TRANSPORT PROTEIN-RELATED"/>
    <property type="match status" value="1"/>
</dbReference>
<sequence length="415" mass="42952">MTDSVRGARAGAWLWLLVACGVLTQATVNLLRPVTSYKLLALHADSITIGLTTAAYALVPLLTAVWLGRYSDRTRQLRVLTLSGVFLLVAGGALLALSPTVWAVVAASAVMGMGHLSFTIGGQAAIARYAADRDLDKGFGWFTAAFSAGQMIGPALGGWLVGHSSSATSPERLADVNQALWIGAAISLLAVPLLLLRAGTPAADAAPSRAASGTAARSESADKPTIARVLRVPRVASHMLAALSLLAMLDILTAFLPVIGEEAGVAPAVVGLLLGVRGFASIASRLLLPWLSQRFSRRGLLLTCLFGAGITLVIPPLVLDNFWVAALFLAVGGFLLGLGQPLTMTMITTSVPGNWRGSALAVRLTGNRLGQVILPLVAGVFAAPLGPAAAVWMCCGVLLASGAEKAWGDRRADRS</sequence>
<evidence type="ECO:0000313" key="8">
    <source>
        <dbReference type="Proteomes" id="UP000030664"/>
    </source>
</evidence>
<dbReference type="PRINTS" id="PR01035">
    <property type="entry name" value="TCRTETA"/>
</dbReference>
<dbReference type="RefSeq" id="WP_035965522.1">
    <property type="nucleotide sequence ID" value="NZ_JROM01000056.1"/>
</dbReference>
<evidence type="ECO:0000256" key="1">
    <source>
        <dbReference type="ARBA" id="ARBA00004651"/>
    </source>
</evidence>
<organism evidence="7 8">
    <name type="scientific">Kocuria marina</name>
    <dbReference type="NCBI Taxonomy" id="223184"/>
    <lineage>
        <taxon>Bacteria</taxon>
        <taxon>Bacillati</taxon>
        <taxon>Actinomycetota</taxon>
        <taxon>Actinomycetes</taxon>
        <taxon>Micrococcales</taxon>
        <taxon>Micrococcaceae</taxon>
        <taxon>Kocuria</taxon>
    </lineage>
</organism>
<name>A0A0B0DE10_9MICC</name>
<dbReference type="EMBL" id="JROM01000056">
    <property type="protein sequence ID" value="KHE73499.1"/>
    <property type="molecule type" value="Genomic_DNA"/>
</dbReference>
<dbReference type="PROSITE" id="PS50850">
    <property type="entry name" value="MFS"/>
    <property type="match status" value="1"/>
</dbReference>
<feature type="transmembrane region" description="Helical" evidence="5">
    <location>
        <begin position="180"/>
        <end position="199"/>
    </location>
</feature>
<comment type="caution">
    <text evidence="7">The sequence shown here is derived from an EMBL/GenBank/DDBJ whole genome shotgun (WGS) entry which is preliminary data.</text>
</comment>
<feature type="transmembrane region" description="Helical" evidence="5">
    <location>
        <begin position="103"/>
        <end position="127"/>
    </location>
</feature>
<dbReference type="eggNOG" id="COG0477">
    <property type="taxonomic scope" value="Bacteria"/>
</dbReference>
<feature type="transmembrane region" description="Helical" evidence="5">
    <location>
        <begin position="300"/>
        <end position="319"/>
    </location>
</feature>
<dbReference type="eggNOG" id="COG2814">
    <property type="taxonomic scope" value="Bacteria"/>
</dbReference>
<feature type="transmembrane region" description="Helical" evidence="5">
    <location>
        <begin position="265"/>
        <end position="288"/>
    </location>
</feature>
<dbReference type="GO" id="GO:0022857">
    <property type="term" value="F:transmembrane transporter activity"/>
    <property type="evidence" value="ECO:0007669"/>
    <property type="project" value="InterPro"/>
</dbReference>
<dbReference type="SUPFAM" id="SSF103473">
    <property type="entry name" value="MFS general substrate transporter"/>
    <property type="match status" value="1"/>
</dbReference>
<comment type="subcellular location">
    <subcellularLocation>
        <location evidence="1">Cell membrane</location>
        <topology evidence="1">Multi-pass membrane protein</topology>
    </subcellularLocation>
</comment>
<dbReference type="STRING" id="223184.AS25_12450"/>
<feature type="transmembrane region" description="Helical" evidence="5">
    <location>
        <begin position="240"/>
        <end position="259"/>
    </location>
</feature>